<protein>
    <recommendedName>
        <fullName evidence="3">Transposase</fullName>
    </recommendedName>
</protein>
<evidence type="ECO:0000313" key="1">
    <source>
        <dbReference type="EMBL" id="NID09381.1"/>
    </source>
</evidence>
<proteinExistence type="predicted"/>
<accession>A0ABX0QDQ1</accession>
<evidence type="ECO:0008006" key="3">
    <source>
        <dbReference type="Google" id="ProtNLM"/>
    </source>
</evidence>
<reference evidence="2" key="1">
    <citation type="submission" date="2019-09" db="EMBL/GenBank/DDBJ databases">
        <authorList>
            <person name="Jung D.-H."/>
        </authorList>
    </citation>
    <scope>NUCLEOTIDE SEQUENCE [LARGE SCALE GENOMIC DNA]</scope>
    <source>
        <strain evidence="2">JA-25</strain>
    </source>
</reference>
<dbReference type="EMBL" id="WAEL01000001">
    <property type="protein sequence ID" value="NID09381.1"/>
    <property type="molecule type" value="Genomic_DNA"/>
</dbReference>
<dbReference type="Proteomes" id="UP000606008">
    <property type="component" value="Unassembled WGS sequence"/>
</dbReference>
<keyword evidence="2" id="KW-1185">Reference proteome</keyword>
<comment type="caution">
    <text evidence="1">The sequence shown here is derived from an EMBL/GenBank/DDBJ whole genome shotgun (WGS) entry which is preliminary data.</text>
</comment>
<reference evidence="2" key="2">
    <citation type="submission" date="2023-07" db="EMBL/GenBank/DDBJ databases">
        <authorList>
            <person name="Jung D.-H."/>
        </authorList>
    </citation>
    <scope>NUCLEOTIDE SEQUENCE [LARGE SCALE GENOMIC DNA]</scope>
    <source>
        <strain evidence="2">JA-25</strain>
    </source>
</reference>
<name>A0ABX0QDQ1_9BACT</name>
<evidence type="ECO:0000313" key="2">
    <source>
        <dbReference type="Proteomes" id="UP000606008"/>
    </source>
</evidence>
<sequence length="92" mass="10891">MPRPQKCKLPKQRTQYFVGEPVVVMSLAKVEMTYELLMRWAQRDKMGSNERNQLDVDMKALMLEHRQEVKHARQYYKINSSRPVKPAPDDSL</sequence>
<organism evidence="1 2">
    <name type="scientific">Fibrivirga algicola</name>
    <dbReference type="NCBI Taxonomy" id="2950420"/>
    <lineage>
        <taxon>Bacteria</taxon>
        <taxon>Pseudomonadati</taxon>
        <taxon>Bacteroidota</taxon>
        <taxon>Cytophagia</taxon>
        <taxon>Cytophagales</taxon>
        <taxon>Spirosomataceae</taxon>
        <taxon>Fibrivirga</taxon>
    </lineage>
</organism>
<dbReference type="RefSeq" id="WP_166691013.1">
    <property type="nucleotide sequence ID" value="NZ_WAEL01000001.1"/>
</dbReference>
<gene>
    <name evidence="1" type="ORF">F7231_04300</name>
</gene>